<name>R1H4S4_9GAMM</name>
<dbReference type="AlphaFoldDB" id="R1H4S4"/>
<dbReference type="Proteomes" id="UP000013526">
    <property type="component" value="Unassembled WGS sequence"/>
</dbReference>
<organism evidence="1 2">
    <name type="scientific">Aeromonas molluscorum 848</name>
    <dbReference type="NCBI Taxonomy" id="1268236"/>
    <lineage>
        <taxon>Bacteria</taxon>
        <taxon>Pseudomonadati</taxon>
        <taxon>Pseudomonadota</taxon>
        <taxon>Gammaproteobacteria</taxon>
        <taxon>Aeromonadales</taxon>
        <taxon>Aeromonadaceae</taxon>
        <taxon>Aeromonas</taxon>
    </lineage>
</organism>
<evidence type="ECO:0000313" key="2">
    <source>
        <dbReference type="Proteomes" id="UP000013526"/>
    </source>
</evidence>
<comment type="caution">
    <text evidence="1">The sequence shown here is derived from an EMBL/GenBank/DDBJ whole genome shotgun (WGS) entry which is preliminary data.</text>
</comment>
<sequence length="31" mass="3639">MTNIFLLDNFDSFTYSPLAAQFRTSKEQTHD</sequence>
<reference evidence="1 2" key="1">
    <citation type="journal article" date="2013" name="Genome Announc.">
        <title>Draft Genome Sequence of Aeromonas molluscorum Strain 848TT, Isolated from Bivalve Molluscs.</title>
        <authorList>
            <person name="Spataro N."/>
            <person name="Farfan M."/>
            <person name="Albarral V."/>
            <person name="Sanglas A."/>
            <person name="Loren J.G."/>
            <person name="Fuste M.C."/>
            <person name="Bosch E."/>
        </authorList>
    </citation>
    <scope>NUCLEOTIDE SEQUENCE [LARGE SCALE GENOMIC DNA]</scope>
    <source>
        <strain evidence="1 2">848</strain>
    </source>
</reference>
<gene>
    <name evidence="1" type="ORF">G113_08375</name>
</gene>
<dbReference type="EMBL" id="AQGQ01000041">
    <property type="protein sequence ID" value="EOD55521.1"/>
    <property type="molecule type" value="Genomic_DNA"/>
</dbReference>
<accession>R1H4S4</accession>
<evidence type="ECO:0000313" key="1">
    <source>
        <dbReference type="EMBL" id="EOD55521.1"/>
    </source>
</evidence>
<protein>
    <submittedName>
        <fullName evidence="1">Uncharacterized protein</fullName>
    </submittedName>
</protein>
<proteinExistence type="predicted"/>
<keyword evidence="2" id="KW-1185">Reference proteome</keyword>